<sequence>MSGVTRRAALAGAAALSLVGMDGIAPRKARAEGPVLTEDGLYRQPWFLDSFLELGDDLTTAAGAGKRFAVMWELKGCPYCRETHFVNFADPEIDGYIRENFDILQLNIIGSRIVTDFDGEELSEKALARKYQVRFTPTFQFFPASAEGLADKPAMEREVTRAPGYLKPRYFLAMFRYVKEAAYETESFRAFARRVN</sequence>
<feature type="domain" description="Thioredoxin-like fold" evidence="1">
    <location>
        <begin position="61"/>
        <end position="174"/>
    </location>
</feature>
<evidence type="ECO:0000259" key="1">
    <source>
        <dbReference type="Pfam" id="PF13098"/>
    </source>
</evidence>
<evidence type="ECO:0000313" key="2">
    <source>
        <dbReference type="EMBL" id="MCW2309822.1"/>
    </source>
</evidence>
<accession>A0ABT3HHD1</accession>
<gene>
    <name evidence="2" type="ORF">M2319_004181</name>
</gene>
<organism evidence="2 3">
    <name type="scientific">Rhodobium gokarnense</name>
    <dbReference type="NCBI Taxonomy" id="364296"/>
    <lineage>
        <taxon>Bacteria</taxon>
        <taxon>Pseudomonadati</taxon>
        <taxon>Pseudomonadota</taxon>
        <taxon>Alphaproteobacteria</taxon>
        <taxon>Hyphomicrobiales</taxon>
        <taxon>Rhodobiaceae</taxon>
        <taxon>Rhodobium</taxon>
    </lineage>
</organism>
<dbReference type="InterPro" id="IPR041737">
    <property type="entry name" value="SoxW"/>
</dbReference>
<dbReference type="EMBL" id="JAOQNS010000014">
    <property type="protein sequence ID" value="MCW2309822.1"/>
    <property type="molecule type" value="Genomic_DNA"/>
</dbReference>
<dbReference type="Pfam" id="PF13098">
    <property type="entry name" value="Thioredoxin_2"/>
    <property type="match status" value="1"/>
</dbReference>
<comment type="caution">
    <text evidence="2">The sequence shown here is derived from an EMBL/GenBank/DDBJ whole genome shotgun (WGS) entry which is preliminary data.</text>
</comment>
<dbReference type="Gene3D" id="3.40.30.10">
    <property type="entry name" value="Glutaredoxin"/>
    <property type="match status" value="1"/>
</dbReference>
<dbReference type="PROSITE" id="PS51318">
    <property type="entry name" value="TAT"/>
    <property type="match status" value="1"/>
</dbReference>
<dbReference type="InterPro" id="IPR006311">
    <property type="entry name" value="TAT_signal"/>
</dbReference>
<proteinExistence type="predicted"/>
<protein>
    <submittedName>
        <fullName evidence="2">Thioredoxin-related protein</fullName>
    </submittedName>
</protein>
<reference evidence="3" key="1">
    <citation type="submission" date="2023-07" db="EMBL/GenBank/DDBJ databases">
        <title>Genome sequencing of Purple Non-Sulfur Bacteria from various extreme environments.</title>
        <authorList>
            <person name="Mayer M."/>
        </authorList>
    </citation>
    <scope>NUCLEOTIDE SEQUENCE [LARGE SCALE GENOMIC DNA]</scope>
    <source>
        <strain evidence="3">DSM 17935</strain>
    </source>
</reference>
<dbReference type="InterPro" id="IPR036249">
    <property type="entry name" value="Thioredoxin-like_sf"/>
</dbReference>
<dbReference type="Proteomes" id="UP001209755">
    <property type="component" value="Unassembled WGS sequence"/>
</dbReference>
<dbReference type="InterPro" id="IPR012336">
    <property type="entry name" value="Thioredoxin-like_fold"/>
</dbReference>
<keyword evidence="3" id="KW-1185">Reference proteome</keyword>
<dbReference type="CDD" id="cd02951">
    <property type="entry name" value="SoxW"/>
    <property type="match status" value="1"/>
</dbReference>
<evidence type="ECO:0000313" key="3">
    <source>
        <dbReference type="Proteomes" id="UP001209755"/>
    </source>
</evidence>
<dbReference type="SUPFAM" id="SSF52833">
    <property type="entry name" value="Thioredoxin-like"/>
    <property type="match status" value="1"/>
</dbReference>
<name>A0ABT3HHD1_9HYPH</name>